<evidence type="ECO:0000256" key="1">
    <source>
        <dbReference type="SAM" id="MobiDB-lite"/>
    </source>
</evidence>
<dbReference type="NCBIfam" id="TIGR03934">
    <property type="entry name" value="TQXA_dom"/>
    <property type="match status" value="1"/>
</dbReference>
<evidence type="ECO:0000256" key="3">
    <source>
        <dbReference type="SAM" id="SignalP"/>
    </source>
</evidence>
<reference evidence="6" key="1">
    <citation type="submission" date="2024-06" db="EMBL/GenBank/DDBJ databases">
        <title>The genome sequences of Kitasatospora sp. strain HUAS MG31.</title>
        <authorList>
            <person name="Mo P."/>
        </authorList>
    </citation>
    <scope>NUCLEOTIDE SEQUENCE</scope>
    <source>
        <strain evidence="6">HUAS MG31</strain>
    </source>
</reference>
<feature type="domain" description="Thioester" evidence="5">
    <location>
        <begin position="71"/>
        <end position="171"/>
    </location>
</feature>
<evidence type="ECO:0000256" key="2">
    <source>
        <dbReference type="SAM" id="Phobius"/>
    </source>
</evidence>
<name>A0AAU8JZ88_9ACTN</name>
<keyword evidence="3" id="KW-0732">Signal</keyword>
<dbReference type="InterPro" id="IPR008475">
    <property type="entry name" value="PLipase_C_C"/>
</dbReference>
<keyword evidence="2" id="KW-0812">Transmembrane</keyword>
<dbReference type="Pfam" id="PF05506">
    <property type="entry name" value="PLipase_C_C"/>
    <property type="match status" value="1"/>
</dbReference>
<dbReference type="InterPro" id="IPR013552">
    <property type="entry name" value="Thioester_dom"/>
</dbReference>
<dbReference type="GO" id="GO:0016042">
    <property type="term" value="P:lipid catabolic process"/>
    <property type="evidence" value="ECO:0007669"/>
    <property type="project" value="InterPro"/>
</dbReference>
<feature type="domain" description="Bacterial phospholipase C C-terminal" evidence="4">
    <location>
        <begin position="309"/>
        <end position="379"/>
    </location>
</feature>
<keyword evidence="2" id="KW-0472">Membrane</keyword>
<dbReference type="Pfam" id="PF08341">
    <property type="entry name" value="TED"/>
    <property type="match status" value="1"/>
</dbReference>
<feature type="transmembrane region" description="Helical" evidence="2">
    <location>
        <begin position="416"/>
        <end position="436"/>
    </location>
</feature>
<dbReference type="AlphaFoldDB" id="A0AAU8JZ88"/>
<evidence type="ECO:0000259" key="4">
    <source>
        <dbReference type="Pfam" id="PF05506"/>
    </source>
</evidence>
<organism evidence="6">
    <name type="scientific">Kitasatospora camelliae</name>
    <dbReference type="NCBI Taxonomy" id="3156397"/>
    <lineage>
        <taxon>Bacteria</taxon>
        <taxon>Bacillati</taxon>
        <taxon>Actinomycetota</taxon>
        <taxon>Actinomycetes</taxon>
        <taxon>Kitasatosporales</taxon>
        <taxon>Streptomycetaceae</taxon>
        <taxon>Kitasatospora</taxon>
    </lineage>
</organism>
<gene>
    <name evidence="6" type="ORF">ABWK59_23805</name>
</gene>
<dbReference type="Gene3D" id="1.10.150.480">
    <property type="match status" value="1"/>
</dbReference>
<accession>A0AAU8JZ88</accession>
<dbReference type="RefSeq" id="WP_354642633.1">
    <property type="nucleotide sequence ID" value="NZ_CP159872.1"/>
</dbReference>
<feature type="signal peptide" evidence="3">
    <location>
        <begin position="1"/>
        <end position="19"/>
    </location>
</feature>
<dbReference type="EMBL" id="CP159872">
    <property type="protein sequence ID" value="XCM81707.1"/>
    <property type="molecule type" value="Genomic_DNA"/>
</dbReference>
<feature type="compositionally biased region" description="Low complexity" evidence="1">
    <location>
        <begin position="387"/>
        <end position="408"/>
    </location>
</feature>
<dbReference type="GO" id="GO:0004629">
    <property type="term" value="F:phospholipase C activity"/>
    <property type="evidence" value="ECO:0007669"/>
    <property type="project" value="InterPro"/>
</dbReference>
<dbReference type="InterPro" id="IPR023849">
    <property type="entry name" value="TQXA_dom"/>
</dbReference>
<dbReference type="KEGG" id="kcm:ABWK59_23805"/>
<proteinExistence type="predicted"/>
<feature type="chain" id="PRO_5043605435" evidence="3">
    <location>
        <begin position="20"/>
        <end position="445"/>
    </location>
</feature>
<protein>
    <submittedName>
        <fullName evidence="6">Cys-Gln thioester bond-forming surface protein</fullName>
    </submittedName>
</protein>
<feature type="region of interest" description="Disordered" evidence="1">
    <location>
        <begin position="384"/>
        <end position="411"/>
    </location>
</feature>
<evidence type="ECO:0000313" key="6">
    <source>
        <dbReference type="EMBL" id="XCM81707.1"/>
    </source>
</evidence>
<sequence>MLASSLIVGGGLGMTSAMAADGPGTAGATAKLLPGLKFSGQIKIGDRPAIDGGLFKLLPAGEQDEKKALLAYCIDLMNPTQPDAEYNETDWKSSSLAGKPEAAAKIKWILLNSFPTKSVDDLKKASGIADLDENEAAAGTQAAIWSFSDGADAKPVKEDAAALTKYLKDKVADVKQGEEPKASLSLEPASVAGKSGEQLGPITVKSNSDSVNLALDEAGKKAGVVLTDKDGKPVTTAKNGDQFFAKTPAGAEAGSAKVTASTEAELSVGRAFVGEKNGKHSQTLILAGTKPVKTNAVGKVSWAPTGPIPAVTAKVDCVQNAVVVTATNKGDQEWKFELSGKTVTVKPGETQTIPVKVAEDAKYDFTITGPFKFSERFQGILNCKTDSSTASPTAPAPSASPTGPQLATTGGGAGTGLMAGIAGALVLAGGGAVFALRRRGRHSGA</sequence>
<evidence type="ECO:0000259" key="5">
    <source>
        <dbReference type="Pfam" id="PF08341"/>
    </source>
</evidence>
<keyword evidence="2" id="KW-1133">Transmembrane helix</keyword>